<feature type="compositionally biased region" description="Pro residues" evidence="1">
    <location>
        <begin position="67"/>
        <end position="78"/>
    </location>
</feature>
<evidence type="ECO:0000313" key="4">
    <source>
        <dbReference type="Proteomes" id="UP001565927"/>
    </source>
</evidence>
<comment type="caution">
    <text evidence="3">The sequence shown here is derived from an EMBL/GenBank/DDBJ whole genome shotgun (WGS) entry which is preliminary data.</text>
</comment>
<dbReference type="RefSeq" id="WP_370441469.1">
    <property type="nucleotide sequence ID" value="NZ_JBGFTU010000010.1"/>
</dbReference>
<evidence type="ECO:0000256" key="1">
    <source>
        <dbReference type="SAM" id="MobiDB-lite"/>
    </source>
</evidence>
<feature type="region of interest" description="Disordered" evidence="1">
    <location>
        <begin position="63"/>
        <end position="85"/>
    </location>
</feature>
<feature type="transmembrane region" description="Helical" evidence="2">
    <location>
        <begin position="96"/>
        <end position="117"/>
    </location>
</feature>
<evidence type="ECO:0000256" key="2">
    <source>
        <dbReference type="SAM" id="Phobius"/>
    </source>
</evidence>
<evidence type="ECO:0008006" key="5">
    <source>
        <dbReference type="Google" id="ProtNLM"/>
    </source>
</evidence>
<sequence>MAGTVRGPLADRAQAVVNAGTGVGVALTGAAVLAAPQVWRPVWVAAAAAAVLTAAVADRSATWPARTPEPSPAVPAVPGPGNATPGSARAAMVRPVLAAAVAGLGNAAVWTFGRDLITTTGGLPDRTSAALWVLLGGAAVLGAASGDAVRLLGLRRSWVLAVALTATATLALAPGQVVLAALTAGQALGASATGALAGWIGLPGAFGVCAAVVLGAALALPGRSGPPAAGTGGPSGTPAGERAGEPVPAGDDGAHG</sequence>
<organism evidence="3 4">
    <name type="scientific">Kineococcus halophytocola</name>
    <dbReference type="NCBI Taxonomy" id="3234027"/>
    <lineage>
        <taxon>Bacteria</taxon>
        <taxon>Bacillati</taxon>
        <taxon>Actinomycetota</taxon>
        <taxon>Actinomycetes</taxon>
        <taxon>Kineosporiales</taxon>
        <taxon>Kineosporiaceae</taxon>
        <taxon>Kineococcus</taxon>
    </lineage>
</organism>
<name>A0ABV4H1P4_9ACTN</name>
<dbReference type="EMBL" id="JBGFTU010000010">
    <property type="protein sequence ID" value="MEZ0165249.1"/>
    <property type="molecule type" value="Genomic_DNA"/>
</dbReference>
<keyword evidence="2" id="KW-1133">Transmembrane helix</keyword>
<feature type="transmembrane region" description="Helical" evidence="2">
    <location>
        <begin position="41"/>
        <end position="57"/>
    </location>
</feature>
<keyword evidence="2" id="KW-0812">Transmembrane</keyword>
<keyword evidence="4" id="KW-1185">Reference proteome</keyword>
<gene>
    <name evidence="3" type="ORF">AB2L27_10815</name>
</gene>
<keyword evidence="2" id="KW-0472">Membrane</keyword>
<protein>
    <recommendedName>
        <fullName evidence="5">MFS transporter</fullName>
    </recommendedName>
</protein>
<accession>A0ABV4H1P4</accession>
<reference evidence="3 4" key="1">
    <citation type="submission" date="2024-07" db="EMBL/GenBank/DDBJ databases">
        <authorList>
            <person name="Thanompreechachai J."/>
            <person name="Duangmal K."/>
        </authorList>
    </citation>
    <scope>NUCLEOTIDE SEQUENCE [LARGE SCALE GENOMIC DNA]</scope>
    <source>
        <strain evidence="3 4">LSe6-4</strain>
    </source>
</reference>
<proteinExistence type="predicted"/>
<feature type="transmembrane region" description="Helical" evidence="2">
    <location>
        <begin position="196"/>
        <end position="220"/>
    </location>
</feature>
<feature type="region of interest" description="Disordered" evidence="1">
    <location>
        <begin position="225"/>
        <end position="256"/>
    </location>
</feature>
<evidence type="ECO:0000313" key="3">
    <source>
        <dbReference type="EMBL" id="MEZ0165249.1"/>
    </source>
</evidence>
<feature type="transmembrane region" description="Helical" evidence="2">
    <location>
        <begin position="15"/>
        <end position="35"/>
    </location>
</feature>
<feature type="transmembrane region" description="Helical" evidence="2">
    <location>
        <begin position="129"/>
        <end position="146"/>
    </location>
</feature>
<dbReference type="Proteomes" id="UP001565927">
    <property type="component" value="Unassembled WGS sequence"/>
</dbReference>
<feature type="transmembrane region" description="Helical" evidence="2">
    <location>
        <begin position="158"/>
        <end position="184"/>
    </location>
</feature>